<name>A0AAV5A3E8_9AGAM</name>
<dbReference type="Proteomes" id="UP001050691">
    <property type="component" value="Unassembled WGS sequence"/>
</dbReference>
<evidence type="ECO:0000256" key="9">
    <source>
        <dbReference type="SAM" id="MobiDB-lite"/>
    </source>
</evidence>
<evidence type="ECO:0000256" key="5">
    <source>
        <dbReference type="ARBA" id="ARBA00023163"/>
    </source>
</evidence>
<evidence type="ECO:0000256" key="4">
    <source>
        <dbReference type="ARBA" id="ARBA00023015"/>
    </source>
</evidence>
<comment type="function">
    <text evidence="8">Component of the Mediator complex, a coactivator involved in the regulated transcription of nearly all RNA polymerase II-dependent genes. Mediator functions as a bridge to convey information from gene-specific regulatory proteins to the basal RNA polymerase II transcription machinery. Mediator is recruited to promoters by direct interactions with regulatory proteins and serves as a scaffold for the assembly of a functional preinitiation complex with RNA polymerase II and the general transcription factors.</text>
</comment>
<comment type="similarity">
    <text evidence="2 8">Belongs to the Mediator complex subunit 17 family.</text>
</comment>
<dbReference type="InterPro" id="IPR019313">
    <property type="entry name" value="Mediator_Med17"/>
</dbReference>
<evidence type="ECO:0000256" key="7">
    <source>
        <dbReference type="ARBA" id="ARBA00032014"/>
    </source>
</evidence>
<dbReference type="PANTHER" id="PTHR13114">
    <property type="entry name" value="MEDIATOR OF RNA POLYMERASE II TRANSCRIPTION SUBUNIT 17"/>
    <property type="match status" value="1"/>
</dbReference>
<reference evidence="10" key="1">
    <citation type="submission" date="2021-10" db="EMBL/GenBank/DDBJ databases">
        <title>De novo Genome Assembly of Clathrus columnatus (Basidiomycota, Fungi) Using Illumina and Nanopore Sequence Data.</title>
        <authorList>
            <person name="Ogiso-Tanaka E."/>
            <person name="Itagaki H."/>
            <person name="Hosoya T."/>
            <person name="Hosaka K."/>
        </authorList>
    </citation>
    <scope>NUCLEOTIDE SEQUENCE</scope>
    <source>
        <strain evidence="10">MO-923</strain>
    </source>
</reference>
<feature type="region of interest" description="Disordered" evidence="9">
    <location>
        <begin position="1"/>
        <end position="20"/>
    </location>
</feature>
<dbReference type="GO" id="GO:0006357">
    <property type="term" value="P:regulation of transcription by RNA polymerase II"/>
    <property type="evidence" value="ECO:0007669"/>
    <property type="project" value="InterPro"/>
</dbReference>
<keyword evidence="5 8" id="KW-0804">Transcription</keyword>
<accession>A0AAV5A3E8</accession>
<dbReference type="PANTHER" id="PTHR13114:SF7">
    <property type="entry name" value="MEDIATOR OF RNA POLYMERASE II TRANSCRIPTION SUBUNIT 17"/>
    <property type="match status" value="1"/>
</dbReference>
<evidence type="ECO:0000313" key="11">
    <source>
        <dbReference type="Proteomes" id="UP001050691"/>
    </source>
</evidence>
<dbReference type="Pfam" id="PF10156">
    <property type="entry name" value="Med17"/>
    <property type="match status" value="1"/>
</dbReference>
<protein>
    <recommendedName>
        <fullName evidence="3 8">Mediator of RNA polymerase II transcription subunit 17</fullName>
    </recommendedName>
    <alternativeName>
        <fullName evidence="7 8">Mediator complex subunit 17</fullName>
    </alternativeName>
</protein>
<evidence type="ECO:0000256" key="6">
    <source>
        <dbReference type="ARBA" id="ARBA00023242"/>
    </source>
</evidence>
<evidence type="ECO:0000313" key="10">
    <source>
        <dbReference type="EMBL" id="GJJ07541.1"/>
    </source>
</evidence>
<keyword evidence="6 8" id="KW-0539">Nucleus</keyword>
<organism evidence="10 11">
    <name type="scientific">Clathrus columnatus</name>
    <dbReference type="NCBI Taxonomy" id="1419009"/>
    <lineage>
        <taxon>Eukaryota</taxon>
        <taxon>Fungi</taxon>
        <taxon>Dikarya</taxon>
        <taxon>Basidiomycota</taxon>
        <taxon>Agaricomycotina</taxon>
        <taxon>Agaricomycetes</taxon>
        <taxon>Phallomycetidae</taxon>
        <taxon>Phallales</taxon>
        <taxon>Clathraceae</taxon>
        <taxon>Clathrus</taxon>
    </lineage>
</organism>
<evidence type="ECO:0000256" key="1">
    <source>
        <dbReference type="ARBA" id="ARBA00004123"/>
    </source>
</evidence>
<keyword evidence="4 8" id="KW-0805">Transcription regulation</keyword>
<comment type="caution">
    <text evidence="10">The sequence shown here is derived from an EMBL/GenBank/DDBJ whole genome shotgun (WGS) entry which is preliminary data.</text>
</comment>
<evidence type="ECO:0000256" key="3">
    <source>
        <dbReference type="ARBA" id="ARBA00019610"/>
    </source>
</evidence>
<proteinExistence type="inferred from homology"/>
<dbReference type="AlphaFoldDB" id="A0AAV5A3E8"/>
<feature type="region of interest" description="Disordered" evidence="9">
    <location>
        <begin position="72"/>
        <end position="101"/>
    </location>
</feature>
<keyword evidence="8" id="KW-0010">Activator</keyword>
<evidence type="ECO:0000256" key="2">
    <source>
        <dbReference type="ARBA" id="ARBA00005635"/>
    </source>
</evidence>
<dbReference type="GO" id="GO:0003712">
    <property type="term" value="F:transcription coregulator activity"/>
    <property type="evidence" value="ECO:0007669"/>
    <property type="project" value="InterPro"/>
</dbReference>
<gene>
    <name evidence="8" type="primary">MED17</name>
    <name evidence="10" type="ORF">Clacol_001743</name>
</gene>
<dbReference type="GO" id="GO:0016592">
    <property type="term" value="C:mediator complex"/>
    <property type="evidence" value="ECO:0007669"/>
    <property type="project" value="InterPro"/>
</dbReference>
<dbReference type="GO" id="GO:0070847">
    <property type="term" value="C:core mediator complex"/>
    <property type="evidence" value="ECO:0007669"/>
    <property type="project" value="TreeGrafter"/>
</dbReference>
<sequence length="596" mass="67120">MDEPQRLSLEKPYKDEKGRENLELVDITEDGIHVLEPRETVTQKLGENFRRIFVERGIDFFDKLKAGGLTDDEDIASTQAGTPSGEPENAEETSQNDKPMTPEELDRLRQEMLLQLHVAQGEISFARDLLAVVLSSPDQKYPEDIPKDAFSTTTVTKPSDIPSLQAFNSQLILGSKDEALRKAAASFKTASDSLERMRSRGVKYWSDALYTRSANWGLVSSPLPVGSQTAKGAEKSARDFWISFGLAECELLLYLAESKTLSKVWLASTNFKRRAMAHLTVHNSDRAPPLSFPRHQHIRMRVTLVKKDDAGKQHMFHDTYRESEDETINSRLITARNEIVDQEIFSQLIKEAATLPTASAHVSERLIAVDVAQNLELRFELHVRHTRLSLSQEQHNRSRPAQTPQLLLPVVNILQYKVFCQRIEKELRVMARMLTQAGVPNKIHFNPVGETGLQLVELLGAEERSRIGGDATLRVNKRLPQATLTITSVPQLYEILRDEVQKGFLNDICKIGETASMAKDGSWFIDQLSNKVIGRWEGVVLTCKLNFGDETHPELSATVVQIKGKLQDKIVMRYTPELSVPLLSWISDTVRTSCLS</sequence>
<comment type="subunit">
    <text evidence="8">Component of the Mediator complex.</text>
</comment>
<evidence type="ECO:0000256" key="8">
    <source>
        <dbReference type="RuleBase" id="RU364140"/>
    </source>
</evidence>
<keyword evidence="11" id="KW-1185">Reference proteome</keyword>
<comment type="subcellular location">
    <subcellularLocation>
        <location evidence="1 8">Nucleus</location>
    </subcellularLocation>
</comment>
<dbReference type="EMBL" id="BPWL01000002">
    <property type="protein sequence ID" value="GJJ07541.1"/>
    <property type="molecule type" value="Genomic_DNA"/>
</dbReference>